<reference evidence="1" key="1">
    <citation type="submission" date="2013-05" db="EMBL/GenBank/DDBJ databases">
        <authorList>
            <person name="Yim A.K.Y."/>
            <person name="Chan T.F."/>
            <person name="Ji K.M."/>
            <person name="Liu X.Y."/>
            <person name="Zhou J.W."/>
            <person name="Li R.Q."/>
            <person name="Yang K.Y."/>
            <person name="Li J."/>
            <person name="Li M."/>
            <person name="Law P.T.W."/>
            <person name="Wu Y.L."/>
            <person name="Cai Z.L."/>
            <person name="Qin H."/>
            <person name="Bao Y."/>
            <person name="Leung R.K.K."/>
            <person name="Ng P.K.S."/>
            <person name="Zou J."/>
            <person name="Zhong X.J."/>
            <person name="Ran P.X."/>
            <person name="Zhong N.S."/>
            <person name="Liu Z.G."/>
            <person name="Tsui S.K.W."/>
        </authorList>
    </citation>
    <scope>NUCLEOTIDE SEQUENCE</scope>
    <source>
        <strain evidence="1">Derf</strain>
        <tissue evidence="1">Whole organism</tissue>
    </source>
</reference>
<keyword evidence="2" id="KW-1185">Reference proteome</keyword>
<proteinExistence type="predicted"/>
<name>A0A922L393_DERFA</name>
<dbReference type="EMBL" id="ASGP02000003">
    <property type="protein sequence ID" value="KAH9516311.1"/>
    <property type="molecule type" value="Genomic_DNA"/>
</dbReference>
<reference evidence="1" key="2">
    <citation type="journal article" date="2022" name="Res Sq">
        <title>Comparative Genomics Reveals Insights into the Divergent Evolution of Astigmatic Mites and Household Pest Adaptations.</title>
        <authorList>
            <person name="Xiong Q."/>
            <person name="Wan A.T.-Y."/>
            <person name="Liu X.-Y."/>
            <person name="Fung C.S.-H."/>
            <person name="Xiao X."/>
            <person name="Malainual N."/>
            <person name="Hou J."/>
            <person name="Wang L."/>
            <person name="Wang M."/>
            <person name="Yang K."/>
            <person name="Cui Y."/>
            <person name="Leung E."/>
            <person name="Nong W."/>
            <person name="Shin S.-K."/>
            <person name="Au S."/>
            <person name="Jeong K.Y."/>
            <person name="Chew F.T."/>
            <person name="Hui J."/>
            <person name="Leung T.F."/>
            <person name="Tungtrongchitr A."/>
            <person name="Zhong N."/>
            <person name="Liu Z."/>
            <person name="Tsui S."/>
        </authorList>
    </citation>
    <scope>NUCLEOTIDE SEQUENCE</scope>
    <source>
        <strain evidence="1">Derf</strain>
        <tissue evidence="1">Whole organism</tissue>
    </source>
</reference>
<protein>
    <submittedName>
        <fullName evidence="1">Uncharacterized protein</fullName>
    </submittedName>
</protein>
<dbReference type="AlphaFoldDB" id="A0A922L393"/>
<gene>
    <name evidence="1" type="ORF">DERF_007062</name>
</gene>
<evidence type="ECO:0000313" key="1">
    <source>
        <dbReference type="EMBL" id="KAH9516311.1"/>
    </source>
</evidence>
<dbReference type="Proteomes" id="UP000790347">
    <property type="component" value="Unassembled WGS sequence"/>
</dbReference>
<organism evidence="1 2">
    <name type="scientific">Dermatophagoides farinae</name>
    <name type="common">American house dust mite</name>
    <dbReference type="NCBI Taxonomy" id="6954"/>
    <lineage>
        <taxon>Eukaryota</taxon>
        <taxon>Metazoa</taxon>
        <taxon>Ecdysozoa</taxon>
        <taxon>Arthropoda</taxon>
        <taxon>Chelicerata</taxon>
        <taxon>Arachnida</taxon>
        <taxon>Acari</taxon>
        <taxon>Acariformes</taxon>
        <taxon>Sarcoptiformes</taxon>
        <taxon>Astigmata</taxon>
        <taxon>Psoroptidia</taxon>
        <taxon>Analgoidea</taxon>
        <taxon>Pyroglyphidae</taxon>
        <taxon>Dermatophagoidinae</taxon>
        <taxon>Dermatophagoides</taxon>
    </lineage>
</organism>
<evidence type="ECO:0000313" key="2">
    <source>
        <dbReference type="Proteomes" id="UP000790347"/>
    </source>
</evidence>
<accession>A0A922L393</accession>
<sequence length="44" mass="4998">MAKSLKETLGYNTKTITSLFDNNAAIRRQQQKFQPSKLMGYMSG</sequence>
<comment type="caution">
    <text evidence="1">The sequence shown here is derived from an EMBL/GenBank/DDBJ whole genome shotgun (WGS) entry which is preliminary data.</text>
</comment>